<proteinExistence type="predicted"/>
<keyword evidence="3" id="KW-1185">Reference proteome</keyword>
<feature type="compositionally biased region" description="Basic and acidic residues" evidence="1">
    <location>
        <begin position="190"/>
        <end position="203"/>
    </location>
</feature>
<dbReference type="RefSeq" id="WP_138232245.1">
    <property type="nucleotide sequence ID" value="NZ_AP022577.1"/>
</dbReference>
<dbReference type="Proteomes" id="UP000465609">
    <property type="component" value="Chromosome"/>
</dbReference>
<reference evidence="2 3" key="1">
    <citation type="journal article" date="2019" name="Emerg. Microbes Infect.">
        <title>Comprehensive subspecies identification of 175 nontuberculous mycobacteria species based on 7547 genomic profiles.</title>
        <authorList>
            <person name="Matsumoto Y."/>
            <person name="Kinjo T."/>
            <person name="Motooka D."/>
            <person name="Nabeya D."/>
            <person name="Jung N."/>
            <person name="Uechi K."/>
            <person name="Horii T."/>
            <person name="Iida T."/>
            <person name="Fujita J."/>
            <person name="Nakamura S."/>
        </authorList>
    </citation>
    <scope>NUCLEOTIDE SEQUENCE [LARGE SCALE GENOMIC DNA]</scope>
    <source>
        <strain evidence="2 3">JCM 15296</strain>
    </source>
</reference>
<dbReference type="EMBL" id="AP022577">
    <property type="protein sequence ID" value="BBX84381.1"/>
    <property type="molecule type" value="Genomic_DNA"/>
</dbReference>
<gene>
    <name evidence="2" type="primary">fabD2</name>
    <name evidence="2" type="ORF">MAUB_22540</name>
</gene>
<sequence length="203" mass="22120">MNHIAIVAGRTIPVAVLDERESCLRASALASSLPVPGTSEGRQLRRWLTQLLVTDEVVRVAAAELGVDDRDTPTEADLLPDAVARMELGSIAAAALERPLARALFGYVTSTVQLSDDEIEGYHARNPLRFAPPVPGPDGWSAVPTVAPVLDQVRPQITAHLLGSARRRAFRHWLDARRAEAVQLAPGYEHPGDPRQPDHVHRH</sequence>
<name>A0ABM7ICF8_9MYCO</name>
<accession>A0ABM7ICF8</accession>
<evidence type="ECO:0000313" key="3">
    <source>
        <dbReference type="Proteomes" id="UP000465609"/>
    </source>
</evidence>
<feature type="region of interest" description="Disordered" evidence="1">
    <location>
        <begin position="184"/>
        <end position="203"/>
    </location>
</feature>
<dbReference type="Pfam" id="PF23716">
    <property type="entry name" value="DUF7158"/>
    <property type="match status" value="1"/>
</dbReference>
<dbReference type="InterPro" id="IPR055582">
    <property type="entry name" value="DUF7158"/>
</dbReference>
<organism evidence="2 3">
    <name type="scientific">Mycolicibacterium aubagnense</name>
    <dbReference type="NCBI Taxonomy" id="319707"/>
    <lineage>
        <taxon>Bacteria</taxon>
        <taxon>Bacillati</taxon>
        <taxon>Actinomycetota</taxon>
        <taxon>Actinomycetes</taxon>
        <taxon>Mycobacteriales</taxon>
        <taxon>Mycobacteriaceae</taxon>
        <taxon>Mycolicibacterium</taxon>
    </lineage>
</organism>
<evidence type="ECO:0000313" key="2">
    <source>
        <dbReference type="EMBL" id="BBX84381.1"/>
    </source>
</evidence>
<evidence type="ECO:0000256" key="1">
    <source>
        <dbReference type="SAM" id="MobiDB-lite"/>
    </source>
</evidence>
<protein>
    <submittedName>
        <fullName evidence="2">Malonyl CoA-ACP transacylase</fullName>
    </submittedName>
</protein>